<sequence>MAHDRAEDIVASAVAEAGRIDVPDLLKERLTRQNAHLVELAGNLIASGMEDSQIKAVVREAMSSYETELVQTILALQAEANGV</sequence>
<comment type="caution">
    <text evidence="1">The sequence shown here is derived from an EMBL/GenBank/DDBJ whole genome shotgun (WGS) entry which is preliminary data.</text>
</comment>
<evidence type="ECO:0000313" key="1">
    <source>
        <dbReference type="EMBL" id="MBK1671146.1"/>
    </source>
</evidence>
<reference evidence="1 2" key="1">
    <citation type="journal article" date="2020" name="Microorganisms">
        <title>Osmotic Adaptation and Compatible Solute Biosynthesis of Phototrophic Bacteria as Revealed from Genome Analyses.</title>
        <authorList>
            <person name="Imhoff J.F."/>
            <person name="Rahn T."/>
            <person name="Kunzel S."/>
            <person name="Keller A."/>
            <person name="Neulinger S.C."/>
        </authorList>
    </citation>
    <scope>NUCLEOTIDE SEQUENCE [LARGE SCALE GENOMIC DNA]</scope>
    <source>
        <strain evidence="1 2">DSM 9895</strain>
    </source>
</reference>
<dbReference type="EMBL" id="NRRL01000149">
    <property type="protein sequence ID" value="MBK1671146.1"/>
    <property type="molecule type" value="Genomic_DNA"/>
</dbReference>
<dbReference type="RefSeq" id="WP_200343680.1">
    <property type="nucleotide sequence ID" value="NZ_NRRL01000149.1"/>
</dbReference>
<gene>
    <name evidence="1" type="ORF">CKO28_24380</name>
</gene>
<evidence type="ECO:0000313" key="2">
    <source>
        <dbReference type="Proteomes" id="UP001296873"/>
    </source>
</evidence>
<keyword evidence="2" id="KW-1185">Reference proteome</keyword>
<name>A0ABS1DKU2_9PROT</name>
<proteinExistence type="predicted"/>
<protein>
    <submittedName>
        <fullName evidence="1">Uncharacterized protein</fullName>
    </submittedName>
</protein>
<dbReference type="Proteomes" id="UP001296873">
    <property type="component" value="Unassembled WGS sequence"/>
</dbReference>
<accession>A0ABS1DKU2</accession>
<organism evidence="1 2">
    <name type="scientific">Rhodovibrio sodomensis</name>
    <dbReference type="NCBI Taxonomy" id="1088"/>
    <lineage>
        <taxon>Bacteria</taxon>
        <taxon>Pseudomonadati</taxon>
        <taxon>Pseudomonadota</taxon>
        <taxon>Alphaproteobacteria</taxon>
        <taxon>Rhodospirillales</taxon>
        <taxon>Rhodovibrionaceae</taxon>
        <taxon>Rhodovibrio</taxon>
    </lineage>
</organism>